<dbReference type="PRINTS" id="PR00449">
    <property type="entry name" value="RASTRNSFRMNG"/>
</dbReference>
<evidence type="ECO:0000259" key="7">
    <source>
        <dbReference type="PROSITE" id="PS50181"/>
    </source>
</evidence>
<dbReference type="SUPFAM" id="SSF52540">
    <property type="entry name" value="P-loop containing nucleoside triphosphate hydrolases"/>
    <property type="match status" value="1"/>
</dbReference>
<protein>
    <submittedName>
        <fullName evidence="8">Ras subfamily protein</fullName>
    </submittedName>
</protein>
<dbReference type="RefSeq" id="XP_004338805.1">
    <property type="nucleotide sequence ID" value="XM_004338757.1"/>
</dbReference>
<evidence type="ECO:0000256" key="4">
    <source>
        <dbReference type="ARBA" id="ARBA00023288"/>
    </source>
</evidence>
<dbReference type="InterPro" id="IPR027417">
    <property type="entry name" value="P-loop_NTPase"/>
</dbReference>
<dbReference type="EMBL" id="KB007982">
    <property type="protein sequence ID" value="ELR16792.1"/>
    <property type="molecule type" value="Genomic_DNA"/>
</dbReference>
<evidence type="ECO:0000313" key="9">
    <source>
        <dbReference type="Proteomes" id="UP000011083"/>
    </source>
</evidence>
<dbReference type="NCBIfam" id="TIGR00231">
    <property type="entry name" value="small_GTP"/>
    <property type="match status" value="1"/>
</dbReference>
<dbReference type="InterPro" id="IPR005225">
    <property type="entry name" value="Small_GTP-bd"/>
</dbReference>
<dbReference type="Pfam" id="PF00071">
    <property type="entry name" value="Ras"/>
    <property type="match status" value="1"/>
</dbReference>
<keyword evidence="2" id="KW-0547">Nucleotide-binding</keyword>
<evidence type="ECO:0000256" key="2">
    <source>
        <dbReference type="ARBA" id="ARBA00022741"/>
    </source>
</evidence>
<dbReference type="SMART" id="SM00175">
    <property type="entry name" value="RAB"/>
    <property type="match status" value="1"/>
</dbReference>
<feature type="region of interest" description="Disordered" evidence="6">
    <location>
        <begin position="83"/>
        <end position="105"/>
    </location>
</feature>
<dbReference type="Pfam" id="PF12796">
    <property type="entry name" value="Ank_2"/>
    <property type="match status" value="1"/>
</dbReference>
<gene>
    <name evidence="8" type="ORF">ACA1_382920</name>
</gene>
<dbReference type="PROSITE" id="PS50088">
    <property type="entry name" value="ANK_REPEAT"/>
    <property type="match status" value="2"/>
</dbReference>
<dbReference type="SMART" id="SM00256">
    <property type="entry name" value="FBOX"/>
    <property type="match status" value="1"/>
</dbReference>
<dbReference type="SMART" id="SM00173">
    <property type="entry name" value="RAS"/>
    <property type="match status" value="1"/>
</dbReference>
<reference evidence="8 9" key="1">
    <citation type="journal article" date="2013" name="Genome Biol.">
        <title>Genome of Acanthamoeba castellanii highlights extensive lateral gene transfer and early evolution of tyrosine kinase signaling.</title>
        <authorList>
            <person name="Clarke M."/>
            <person name="Lohan A.J."/>
            <person name="Liu B."/>
            <person name="Lagkouvardos I."/>
            <person name="Roy S."/>
            <person name="Zafar N."/>
            <person name="Bertelli C."/>
            <person name="Schilde C."/>
            <person name="Kianianmomeni A."/>
            <person name="Burglin T.R."/>
            <person name="Frech C."/>
            <person name="Turcotte B."/>
            <person name="Kopec K.O."/>
            <person name="Synnott J.M."/>
            <person name="Choo C."/>
            <person name="Paponov I."/>
            <person name="Finkler A."/>
            <person name="Soon Heng Tan C."/>
            <person name="Hutchins A.P."/>
            <person name="Weinmeier T."/>
            <person name="Rattei T."/>
            <person name="Chu J.S."/>
            <person name="Gimenez G."/>
            <person name="Irimia M."/>
            <person name="Rigden D.J."/>
            <person name="Fitzpatrick D.A."/>
            <person name="Lorenzo-Morales J."/>
            <person name="Bateman A."/>
            <person name="Chiu C.H."/>
            <person name="Tang P."/>
            <person name="Hegemann P."/>
            <person name="Fromm H."/>
            <person name="Raoult D."/>
            <person name="Greub G."/>
            <person name="Miranda-Saavedra D."/>
            <person name="Chen N."/>
            <person name="Nash P."/>
            <person name="Ginger M.L."/>
            <person name="Horn M."/>
            <person name="Schaap P."/>
            <person name="Caler L."/>
            <person name="Loftus B."/>
        </authorList>
    </citation>
    <scope>NUCLEOTIDE SEQUENCE [LARGE SCALE GENOMIC DNA]</scope>
    <source>
        <strain evidence="8 9">Neff</strain>
    </source>
</reference>
<dbReference type="InterPro" id="IPR001806">
    <property type="entry name" value="Small_GTPase"/>
</dbReference>
<feature type="repeat" description="ANK" evidence="5">
    <location>
        <begin position="129"/>
        <end position="161"/>
    </location>
</feature>
<dbReference type="GO" id="GO:0005525">
    <property type="term" value="F:GTP binding"/>
    <property type="evidence" value="ECO:0007669"/>
    <property type="project" value="UniProtKB-KW"/>
</dbReference>
<dbReference type="SUPFAM" id="SSF81383">
    <property type="entry name" value="F-box domain"/>
    <property type="match status" value="1"/>
</dbReference>
<dbReference type="CDD" id="cd00154">
    <property type="entry name" value="Rab"/>
    <property type="match status" value="1"/>
</dbReference>
<dbReference type="InterPro" id="IPR036047">
    <property type="entry name" value="F-box-like_dom_sf"/>
</dbReference>
<evidence type="ECO:0000256" key="3">
    <source>
        <dbReference type="ARBA" id="ARBA00023134"/>
    </source>
</evidence>
<dbReference type="Pfam" id="PF12937">
    <property type="entry name" value="F-box-like"/>
    <property type="match status" value="1"/>
</dbReference>
<keyword evidence="3" id="KW-0342">GTP-binding</keyword>
<feature type="domain" description="F-box" evidence="7">
    <location>
        <begin position="223"/>
        <end position="269"/>
    </location>
</feature>
<sequence length="550" mass="60251">MDGAGVADDLASLTTAVVAGDEDRVQQLLSQGCDINRRGEGRPLLVAVKCENLAIAQLLIDHGARSMKHRKRSELHALAEVQSGPFPRQEPTTGGSGWLTPSPSPSPPVASVQLWQLLMNAGASPCDRNGVTPFHLACARGNWPVVQFLFQECRRVNVNKADKKNETPLHHAARGGHEAMVSLLLDHGAYPLAVGKQGTVSDVARQAGHMALARFIEERGYQACPMLFMPFDVLAHVMAQLDPYDLCLVAQTCTTLNEVSSANCVWQRFGDSRWASSSSSVAKGGGGGAQWSWKGRYMTWLRPRLQTYAQAQRAAHQHKATPNVAQYDYLFKFVITGDSAVGKTSLLYRLTDNVFSTGWLTSIGVDFRIKTIDLQGLRIKLQVWDSPAYPRTSNMARMYYRCASVMVVYDITSRESFHNVRKWVATFMENCTSDDGQSPVFLIVGTQNDLVARRCVSPEEGQALAQELGAVGWHEVSSLNGSGVVEAFTHLAEVTLTRRQPFACHHGCHVPSEVLLQRLYAQSSTWRKAAAAAQAAAEAQTSATVRCLLQ</sequence>
<dbReference type="STRING" id="1257118.L8GV31"/>
<feature type="repeat" description="ANK" evidence="5">
    <location>
        <begin position="164"/>
        <end position="189"/>
    </location>
</feature>
<dbReference type="InterPro" id="IPR002110">
    <property type="entry name" value="Ankyrin_rpt"/>
</dbReference>
<evidence type="ECO:0000256" key="5">
    <source>
        <dbReference type="PROSITE-ProRule" id="PRU00023"/>
    </source>
</evidence>
<dbReference type="InterPro" id="IPR001810">
    <property type="entry name" value="F-box_dom"/>
</dbReference>
<dbReference type="GeneID" id="14917510"/>
<dbReference type="PROSITE" id="PS51421">
    <property type="entry name" value="RAS"/>
    <property type="match status" value="1"/>
</dbReference>
<dbReference type="PANTHER" id="PTHR47977">
    <property type="entry name" value="RAS-RELATED PROTEIN RAB"/>
    <property type="match status" value="1"/>
</dbReference>
<keyword evidence="4" id="KW-0449">Lipoprotein</keyword>
<dbReference type="PROSITE" id="PS50297">
    <property type="entry name" value="ANK_REP_REGION"/>
    <property type="match status" value="2"/>
</dbReference>
<dbReference type="KEGG" id="acan:ACA1_382920"/>
<dbReference type="Gene3D" id="1.20.1280.50">
    <property type="match status" value="1"/>
</dbReference>
<organism evidence="8 9">
    <name type="scientific">Acanthamoeba castellanii (strain ATCC 30010 / Neff)</name>
    <dbReference type="NCBI Taxonomy" id="1257118"/>
    <lineage>
        <taxon>Eukaryota</taxon>
        <taxon>Amoebozoa</taxon>
        <taxon>Discosea</taxon>
        <taxon>Longamoebia</taxon>
        <taxon>Centramoebida</taxon>
        <taxon>Acanthamoebidae</taxon>
        <taxon>Acanthamoeba</taxon>
    </lineage>
</organism>
<evidence type="ECO:0000256" key="1">
    <source>
        <dbReference type="ARBA" id="ARBA00006270"/>
    </source>
</evidence>
<dbReference type="FunFam" id="3.40.50.300:FF:001447">
    <property type="entry name" value="Ras-related protein Rab-1B"/>
    <property type="match status" value="1"/>
</dbReference>
<dbReference type="Gene3D" id="1.25.40.20">
    <property type="entry name" value="Ankyrin repeat-containing domain"/>
    <property type="match status" value="2"/>
</dbReference>
<keyword evidence="9" id="KW-1185">Reference proteome</keyword>
<dbReference type="InterPro" id="IPR036770">
    <property type="entry name" value="Ankyrin_rpt-contain_sf"/>
</dbReference>
<dbReference type="SUPFAM" id="SSF48403">
    <property type="entry name" value="Ankyrin repeat"/>
    <property type="match status" value="1"/>
</dbReference>
<evidence type="ECO:0000313" key="8">
    <source>
        <dbReference type="EMBL" id="ELR16792.1"/>
    </source>
</evidence>
<name>L8GV31_ACACF</name>
<dbReference type="VEuPathDB" id="AmoebaDB:ACA1_382920"/>
<dbReference type="AlphaFoldDB" id="L8GV31"/>
<dbReference type="GO" id="GO:0003924">
    <property type="term" value="F:GTPase activity"/>
    <property type="evidence" value="ECO:0007669"/>
    <property type="project" value="InterPro"/>
</dbReference>
<dbReference type="PROSITE" id="PS50181">
    <property type="entry name" value="FBOX"/>
    <property type="match status" value="1"/>
</dbReference>
<dbReference type="Proteomes" id="UP000011083">
    <property type="component" value="Unassembled WGS sequence"/>
</dbReference>
<proteinExistence type="inferred from homology"/>
<accession>L8GV31</accession>
<evidence type="ECO:0000256" key="6">
    <source>
        <dbReference type="SAM" id="MobiDB-lite"/>
    </source>
</evidence>
<dbReference type="SMART" id="SM00174">
    <property type="entry name" value="RHO"/>
    <property type="match status" value="1"/>
</dbReference>
<keyword evidence="5" id="KW-0040">ANK repeat</keyword>
<dbReference type="Gene3D" id="3.40.50.300">
    <property type="entry name" value="P-loop containing nucleotide triphosphate hydrolases"/>
    <property type="match status" value="1"/>
</dbReference>
<dbReference type="SMART" id="SM00248">
    <property type="entry name" value="ANK"/>
    <property type="match status" value="4"/>
</dbReference>
<dbReference type="InterPro" id="IPR050227">
    <property type="entry name" value="Rab"/>
</dbReference>
<dbReference type="PROSITE" id="PS51419">
    <property type="entry name" value="RAB"/>
    <property type="match status" value="1"/>
</dbReference>
<comment type="similarity">
    <text evidence="1">Belongs to the small GTPase superfamily. Rab family.</text>
</comment>